<dbReference type="RefSeq" id="XP_001709960.1">
    <property type="nucleotide sequence ID" value="XM_001709908.1"/>
</dbReference>
<dbReference type="GeneID" id="5702884"/>
<dbReference type="KEGG" id="gla:GL50803_0010341"/>
<gene>
    <name evidence="2" type="ORF">GL50803_0010341</name>
</gene>
<feature type="compositionally biased region" description="Acidic residues" evidence="1">
    <location>
        <begin position="328"/>
        <end position="338"/>
    </location>
</feature>
<dbReference type="GO" id="GO:0005840">
    <property type="term" value="C:ribosome"/>
    <property type="evidence" value="ECO:0007669"/>
    <property type="project" value="UniProtKB-KW"/>
</dbReference>
<comment type="caution">
    <text evidence="2">The sequence shown here is derived from an EMBL/GenBank/DDBJ whole genome shotgun (WGS) entry which is preliminary data.</text>
</comment>
<keyword evidence="2" id="KW-0687">Ribonucleoprotein</keyword>
<keyword evidence="2" id="KW-0689">Ribosomal protein</keyword>
<protein>
    <submittedName>
        <fullName evidence="2">Ribosomal protein L10e</fullName>
    </submittedName>
</protein>
<dbReference type="SUPFAM" id="SSF56808">
    <property type="entry name" value="Ribosomal protein L1"/>
    <property type="match status" value="1"/>
</dbReference>
<dbReference type="InterPro" id="IPR028364">
    <property type="entry name" value="Ribosomal_uL1/biogenesis"/>
</dbReference>
<feature type="compositionally biased region" description="Basic and acidic residues" evidence="1">
    <location>
        <begin position="285"/>
        <end position="299"/>
    </location>
</feature>
<name>A8B2F3_GIAIC</name>
<dbReference type="EMBL" id="AACB03000003">
    <property type="protein sequence ID" value="KAE8302966.1"/>
    <property type="molecule type" value="Genomic_DNA"/>
</dbReference>
<evidence type="ECO:0000256" key="1">
    <source>
        <dbReference type="SAM" id="MobiDB-lite"/>
    </source>
</evidence>
<organism evidence="2 3">
    <name type="scientific">Giardia intestinalis (strain ATCC 50803 / WB clone C6)</name>
    <name type="common">Giardia lamblia</name>
    <dbReference type="NCBI Taxonomy" id="184922"/>
    <lineage>
        <taxon>Eukaryota</taxon>
        <taxon>Metamonada</taxon>
        <taxon>Diplomonadida</taxon>
        <taxon>Hexamitidae</taxon>
        <taxon>Giardiinae</taxon>
        <taxon>Giardia</taxon>
    </lineage>
</organism>
<feature type="compositionally biased region" description="Basic and acidic residues" evidence="1">
    <location>
        <begin position="308"/>
        <end position="326"/>
    </location>
</feature>
<sequence>MFTRERIEKAVEIAVTHGYKSTQDPNQKRKDLFDEASATHRVYLVVILHNIPPEPSEIPRPILVTHPIFPLASTLSGVVEEKDVELVKTNAIFNKLTTIEEIRDVHLTFQMRRDLVKAYDVYACNTNLYNQVLKYGGKSFTCKHTIVCTDSPMEAVSKEEVMCTTQLRDPRGNNLSIKIGYFNATDPDEEVQKGLTAKLADNVLDVIKSFDKTLPGGFKNCKLLAINLVPGHGLPNVPFYESVLPKNERIFEEHPIRPPDPLDTAIRELYRDMEEQGMIDEEMKALEPRMSRRERERAGLPRIRASRSKQEQPTDADKHVSDKGENSNDSDSEEGDSD</sequence>
<dbReference type="VEuPathDB" id="GiardiaDB:GL50803_10341"/>
<dbReference type="Proteomes" id="UP000001548">
    <property type="component" value="Unassembled WGS sequence"/>
</dbReference>
<proteinExistence type="predicted"/>
<evidence type="ECO:0000313" key="2">
    <source>
        <dbReference type="EMBL" id="KAE8302966.1"/>
    </source>
</evidence>
<keyword evidence="3" id="KW-1185">Reference proteome</keyword>
<reference evidence="2 3" key="1">
    <citation type="journal article" date="2007" name="Science">
        <title>Genomic minimalism in the early diverging intestinal parasite Giardia lamblia.</title>
        <authorList>
            <person name="Morrison H.G."/>
            <person name="McArthur A.G."/>
            <person name="Gillin F.D."/>
            <person name="Aley S.B."/>
            <person name="Adam R.D."/>
            <person name="Olsen G.J."/>
            <person name="Best A.A."/>
            <person name="Cande W.Z."/>
            <person name="Chen F."/>
            <person name="Cipriano M.J."/>
            <person name="Davids B.J."/>
            <person name="Dawson S.C."/>
            <person name="Elmendorf H.G."/>
            <person name="Hehl A.B."/>
            <person name="Holder M.E."/>
            <person name="Huse S.M."/>
            <person name="Kim U.U."/>
            <person name="Lasek-Nesselquist E."/>
            <person name="Manning G."/>
            <person name="Nigam A."/>
            <person name="Nixon J.E."/>
            <person name="Palm D."/>
            <person name="Passamaneck N.E."/>
            <person name="Prabhu A."/>
            <person name="Reich C.I."/>
            <person name="Reiner D.S."/>
            <person name="Samuelson J."/>
            <person name="Svard S.G."/>
            <person name="Sogin M.L."/>
        </authorList>
    </citation>
    <scope>NUCLEOTIDE SEQUENCE [LARGE SCALE GENOMIC DNA]</scope>
    <source>
        <strain evidence="2 3">WB C6</strain>
    </source>
</reference>
<dbReference type="HOGENOM" id="CLU_822421_0_0_1"/>
<dbReference type="AlphaFoldDB" id="A8B2F3"/>
<dbReference type="Pfam" id="PF00687">
    <property type="entry name" value="Ribosomal_L1"/>
    <property type="match status" value="1"/>
</dbReference>
<evidence type="ECO:0000313" key="3">
    <source>
        <dbReference type="Proteomes" id="UP000001548"/>
    </source>
</evidence>
<accession>A8B2F3</accession>
<dbReference type="InterPro" id="IPR023674">
    <property type="entry name" value="Ribosomal_uL1-like"/>
</dbReference>
<feature type="region of interest" description="Disordered" evidence="1">
    <location>
        <begin position="285"/>
        <end position="338"/>
    </location>
</feature>
<dbReference type="OMA" id="CKHTIVC"/>